<dbReference type="AlphaFoldDB" id="A0AA87ZP81"/>
<organism evidence="1 2">
    <name type="scientific">Ficus carica</name>
    <name type="common">Common fig</name>
    <dbReference type="NCBI Taxonomy" id="3494"/>
    <lineage>
        <taxon>Eukaryota</taxon>
        <taxon>Viridiplantae</taxon>
        <taxon>Streptophyta</taxon>
        <taxon>Embryophyta</taxon>
        <taxon>Tracheophyta</taxon>
        <taxon>Spermatophyta</taxon>
        <taxon>Magnoliopsida</taxon>
        <taxon>eudicotyledons</taxon>
        <taxon>Gunneridae</taxon>
        <taxon>Pentapetalae</taxon>
        <taxon>rosids</taxon>
        <taxon>fabids</taxon>
        <taxon>Rosales</taxon>
        <taxon>Moraceae</taxon>
        <taxon>Ficeae</taxon>
        <taxon>Ficus</taxon>
    </lineage>
</organism>
<comment type="caution">
    <text evidence="1">The sequence shown here is derived from an EMBL/GenBank/DDBJ whole genome shotgun (WGS) entry which is preliminary data.</text>
</comment>
<proteinExistence type="predicted"/>
<reference evidence="1" key="1">
    <citation type="submission" date="2023-07" db="EMBL/GenBank/DDBJ databases">
        <title>draft genome sequence of fig (Ficus carica).</title>
        <authorList>
            <person name="Takahashi T."/>
            <person name="Nishimura K."/>
        </authorList>
    </citation>
    <scope>NUCLEOTIDE SEQUENCE</scope>
</reference>
<dbReference type="Proteomes" id="UP001187192">
    <property type="component" value="Unassembled WGS sequence"/>
</dbReference>
<protein>
    <submittedName>
        <fullName evidence="1">Uncharacterized protein</fullName>
    </submittedName>
</protein>
<accession>A0AA87ZP81</accession>
<name>A0AA87ZP81_FICCA</name>
<dbReference type="EMBL" id="BTGU01000007">
    <property type="protein sequence ID" value="GMN37727.1"/>
    <property type="molecule type" value="Genomic_DNA"/>
</dbReference>
<evidence type="ECO:0000313" key="2">
    <source>
        <dbReference type="Proteomes" id="UP001187192"/>
    </source>
</evidence>
<gene>
    <name evidence="1" type="ORF">TIFTF001_007058</name>
</gene>
<evidence type="ECO:0000313" key="1">
    <source>
        <dbReference type="EMBL" id="GMN37727.1"/>
    </source>
</evidence>
<sequence>MASSTKLNKYGNELGTGRAVAFRSGYADEFDGNVSRYRRREGGDVRRLTTLVELLEDQLAYGKGKVKEIGVCFFKVKKNCTTF</sequence>
<keyword evidence="2" id="KW-1185">Reference proteome</keyword>